<dbReference type="CDD" id="cd12381">
    <property type="entry name" value="RRM4_I_PABPs"/>
    <property type="match status" value="1"/>
</dbReference>
<dbReference type="Gene3D" id="3.30.70.330">
    <property type="match status" value="2"/>
</dbReference>
<dbReference type="PROSITE" id="PS51309">
    <property type="entry name" value="PABC"/>
    <property type="match status" value="1"/>
</dbReference>
<gene>
    <name evidence="7" type="primary">PABPC</name>
</gene>
<sequence length="491" mass="54432">RCCRRCCRKLREMFLEFGEITSAKVMIDENGKSKGFGFVCFKDSETAESAVKALNGKMFKDRQLYVGRAQKKNERLDELRSHFEKQRAERSSRYTQGVNLYVKNLDDSIDDTRLKQEFVVFGNITSAKVMTDSNNRSKGFGFVCFSNPEEATKAVTEMNGKICGSKPLYVALAQRKEDRKAHLASQYMQRVNPHRNNYPNQVSVNTLISGGPPGGPSILPYAFAPNASTPRVYTQSAAFMPPQNRWSNRMHPSQLQFNGGNMRQLANAHFGNMEGSSVPIQNNTMGMQANQIRQVSMIPNQRPMLSNNANVSASNVMMNGVANTVKSAPQNSRPITGVQMPITSQASNISQQRPPNQPTRQITGQSVISGNQNVNRPINNGSNQLVSGNLEPLTISTLASAPIAEQKQMLGERLYPLVHRMYPELAGKITGMLLEIDNTELLHMLESEDSLTTKIEEAMNVLQSHKNQNVIVTDMGQGLPKQQTGSKVAAN</sequence>
<dbReference type="InterPro" id="IPR000504">
    <property type="entry name" value="RRM_dom"/>
</dbReference>
<dbReference type="InterPro" id="IPR035979">
    <property type="entry name" value="RBD_domain_sf"/>
</dbReference>
<dbReference type="EMBL" id="HM100651">
    <property type="protein sequence ID" value="ADG08184.1"/>
    <property type="molecule type" value="mRNA"/>
</dbReference>
<organism evidence="7">
    <name type="scientific">Schmidtea mediterranea</name>
    <name type="common">Freshwater planarian flatworm</name>
    <dbReference type="NCBI Taxonomy" id="79327"/>
    <lineage>
        <taxon>Eukaryota</taxon>
        <taxon>Metazoa</taxon>
        <taxon>Spiralia</taxon>
        <taxon>Lophotrochozoa</taxon>
        <taxon>Platyhelminthes</taxon>
        <taxon>Rhabditophora</taxon>
        <taxon>Seriata</taxon>
        <taxon>Tricladida</taxon>
        <taxon>Continenticola</taxon>
        <taxon>Geoplanoidea</taxon>
        <taxon>Dugesiidae</taxon>
        <taxon>Schmidtea</taxon>
    </lineage>
</organism>
<dbReference type="PROSITE" id="PS50102">
    <property type="entry name" value="RRM"/>
    <property type="match status" value="2"/>
</dbReference>
<dbReference type="InterPro" id="IPR012677">
    <property type="entry name" value="Nucleotide-bd_a/b_plait_sf"/>
</dbReference>
<feature type="domain" description="RRM" evidence="5">
    <location>
        <begin position="98"/>
        <end position="175"/>
    </location>
</feature>
<dbReference type="AlphaFoldDB" id="E2FB12"/>
<evidence type="ECO:0000259" key="6">
    <source>
        <dbReference type="PROSITE" id="PS51309"/>
    </source>
</evidence>
<feature type="non-terminal residue" evidence="7">
    <location>
        <position position="1"/>
    </location>
</feature>
<dbReference type="SUPFAM" id="SSF63570">
    <property type="entry name" value="PABC (PABP) domain"/>
    <property type="match status" value="1"/>
</dbReference>
<dbReference type="InterPro" id="IPR036053">
    <property type="entry name" value="PABP-dom"/>
</dbReference>
<reference evidence="7" key="1">
    <citation type="journal article" date="2010" name="Genes Dev.">
        <title>A functional genomic screen in planarians identifies novel regulators of germ cell development.</title>
        <authorList>
            <person name="Wang Y."/>
            <person name="Stary J.M."/>
            <person name="Wilhelm J.E."/>
            <person name="Newmark P.A."/>
        </authorList>
    </citation>
    <scope>NUCLEOTIDE SEQUENCE</scope>
    <source>
        <strain evidence="7">CIWsx2</strain>
    </source>
</reference>
<dbReference type="Pfam" id="PF00076">
    <property type="entry name" value="RRM_1"/>
    <property type="match status" value="2"/>
</dbReference>
<dbReference type="Gene3D" id="1.10.1900.10">
    <property type="entry name" value="c-terminal domain of poly(a) binding protein"/>
    <property type="match status" value="1"/>
</dbReference>
<evidence type="ECO:0000256" key="4">
    <source>
        <dbReference type="PROSITE-ProRule" id="PRU00176"/>
    </source>
</evidence>
<protein>
    <submittedName>
        <fullName evidence="7">Cytoplasmic poly(A) binding protein</fullName>
    </submittedName>
</protein>
<dbReference type="SMART" id="SM00517">
    <property type="entry name" value="PolyA"/>
    <property type="match status" value="1"/>
</dbReference>
<evidence type="ECO:0000256" key="2">
    <source>
        <dbReference type="ARBA" id="ARBA00022737"/>
    </source>
</evidence>
<keyword evidence="2" id="KW-0677">Repeat</keyword>
<name>E2FB12_SCHMD</name>
<dbReference type="PANTHER" id="PTHR24012">
    <property type="entry name" value="RNA BINDING PROTEIN"/>
    <property type="match status" value="1"/>
</dbReference>
<accession>E2FB12</accession>
<comment type="similarity">
    <text evidence="1">Belongs to the polyadenylate-binding protein type-1 family.</text>
</comment>
<dbReference type="Pfam" id="PF00658">
    <property type="entry name" value="MLLE"/>
    <property type="match status" value="1"/>
</dbReference>
<proteinExistence type="evidence at transcript level"/>
<feature type="domain" description="RRM" evidence="5">
    <location>
        <begin position="8"/>
        <end position="71"/>
    </location>
</feature>
<keyword evidence="3 4" id="KW-0694">RNA-binding</keyword>
<dbReference type="InterPro" id="IPR002004">
    <property type="entry name" value="PABP_HYD_C"/>
</dbReference>
<feature type="domain" description="PABC" evidence="6">
    <location>
        <begin position="390"/>
        <end position="467"/>
    </location>
</feature>
<dbReference type="SMART" id="SM00360">
    <property type="entry name" value="RRM"/>
    <property type="match status" value="2"/>
</dbReference>
<evidence type="ECO:0000256" key="1">
    <source>
        <dbReference type="ARBA" id="ARBA00008557"/>
    </source>
</evidence>
<dbReference type="FunFam" id="3.30.70.330:FF:000091">
    <property type="entry name" value="Polyadenylate-binding protein"/>
    <property type="match status" value="1"/>
</dbReference>
<evidence type="ECO:0000313" key="7">
    <source>
        <dbReference type="EMBL" id="ADG08184.1"/>
    </source>
</evidence>
<evidence type="ECO:0000256" key="3">
    <source>
        <dbReference type="ARBA" id="ARBA00022884"/>
    </source>
</evidence>
<dbReference type="GO" id="GO:0003723">
    <property type="term" value="F:RNA binding"/>
    <property type="evidence" value="ECO:0007669"/>
    <property type="project" value="UniProtKB-UniRule"/>
</dbReference>
<evidence type="ECO:0000259" key="5">
    <source>
        <dbReference type="PROSITE" id="PS50102"/>
    </source>
</evidence>
<dbReference type="FunFam" id="1.10.1900.10:FF:000001">
    <property type="entry name" value="Polyadenylate-binding protein"/>
    <property type="match status" value="1"/>
</dbReference>
<dbReference type="SUPFAM" id="SSF54928">
    <property type="entry name" value="RNA-binding domain, RBD"/>
    <property type="match status" value="1"/>
</dbReference>